<reference evidence="7" key="1">
    <citation type="submission" date="2020-10" db="EMBL/GenBank/DDBJ databases">
        <authorList>
            <person name="Gilroy R."/>
        </authorList>
    </citation>
    <scope>NUCLEOTIDE SEQUENCE</scope>
    <source>
        <strain evidence="7">11687</strain>
    </source>
</reference>
<dbReference type="GO" id="GO:0006629">
    <property type="term" value="P:lipid metabolic process"/>
    <property type="evidence" value="ECO:0007669"/>
    <property type="project" value="UniProtKB-KW"/>
</dbReference>
<accession>A0A9D1MFA2</accession>
<dbReference type="Pfam" id="PF03706">
    <property type="entry name" value="LPG_synthase_TM"/>
    <property type="match status" value="1"/>
</dbReference>
<evidence type="ECO:0000256" key="3">
    <source>
        <dbReference type="ARBA" id="ARBA00022692"/>
    </source>
</evidence>
<feature type="transmembrane region" description="Helical" evidence="6">
    <location>
        <begin position="126"/>
        <end position="149"/>
    </location>
</feature>
<organism evidence="7 8">
    <name type="scientific">Candidatus Scatosoma pullistercoris</name>
    <dbReference type="NCBI Taxonomy" id="2840934"/>
    <lineage>
        <taxon>Bacteria</taxon>
        <taxon>Bacillati</taxon>
        <taxon>Bacillota</taxon>
        <taxon>Clostridia</taxon>
        <taxon>Candidatus Scatosoma</taxon>
    </lineage>
</organism>
<keyword evidence="6" id="KW-0808">Transferase</keyword>
<protein>
    <recommendedName>
        <fullName evidence="6">Phosphatidylglycerol lysyltransferase</fullName>
        <ecNumber evidence="6">2.3.2.3</ecNumber>
    </recommendedName>
    <alternativeName>
        <fullName evidence="6">Lysylphosphatidylglycerol synthase</fullName>
    </alternativeName>
</protein>
<keyword evidence="6" id="KW-0046">Antibiotic resistance</keyword>
<comment type="subcellular location">
    <subcellularLocation>
        <location evidence="1 6">Cell membrane</location>
        <topology evidence="1 6">Multi-pass membrane protein</topology>
    </subcellularLocation>
</comment>
<evidence type="ECO:0000256" key="6">
    <source>
        <dbReference type="RuleBase" id="RU363042"/>
    </source>
</evidence>
<comment type="catalytic activity">
    <reaction evidence="6">
        <text>L-lysyl-tRNA(Lys) + a 1,2-diacyl-sn-glycero-3-phospho-(1'-sn-glycerol) = a 1,2-diacyl-sn-glycero-3-phospho-1'-(3'-O-L-lysyl)-sn-glycerol + tRNA(Lys)</text>
        <dbReference type="Rhea" id="RHEA:10668"/>
        <dbReference type="Rhea" id="RHEA-COMP:9696"/>
        <dbReference type="Rhea" id="RHEA-COMP:9697"/>
        <dbReference type="ChEBI" id="CHEBI:64716"/>
        <dbReference type="ChEBI" id="CHEBI:75792"/>
        <dbReference type="ChEBI" id="CHEBI:78442"/>
        <dbReference type="ChEBI" id="CHEBI:78529"/>
        <dbReference type="EC" id="2.3.2.3"/>
    </reaction>
</comment>
<keyword evidence="5 6" id="KW-0472">Membrane</keyword>
<feature type="transmembrane region" description="Helical" evidence="6">
    <location>
        <begin position="52"/>
        <end position="75"/>
    </location>
</feature>
<dbReference type="GO" id="GO:0050071">
    <property type="term" value="F:phosphatidylglycerol lysyltransferase activity"/>
    <property type="evidence" value="ECO:0007669"/>
    <property type="project" value="UniProtKB-EC"/>
</dbReference>
<evidence type="ECO:0000256" key="1">
    <source>
        <dbReference type="ARBA" id="ARBA00004651"/>
    </source>
</evidence>
<keyword evidence="6" id="KW-0443">Lipid metabolism</keyword>
<dbReference type="AlphaFoldDB" id="A0A9D1MFA2"/>
<dbReference type="Proteomes" id="UP000824081">
    <property type="component" value="Unassembled WGS sequence"/>
</dbReference>
<reference evidence="7" key="2">
    <citation type="journal article" date="2021" name="PeerJ">
        <title>Extensive microbial diversity within the chicken gut microbiome revealed by metagenomics and culture.</title>
        <authorList>
            <person name="Gilroy R."/>
            <person name="Ravi A."/>
            <person name="Getino M."/>
            <person name="Pursley I."/>
            <person name="Horton D.L."/>
            <person name="Alikhan N.F."/>
            <person name="Baker D."/>
            <person name="Gharbi K."/>
            <person name="Hall N."/>
            <person name="Watson M."/>
            <person name="Adriaenssens E.M."/>
            <person name="Foster-Nyarko E."/>
            <person name="Jarju S."/>
            <person name="Secka A."/>
            <person name="Antonio M."/>
            <person name="Oren A."/>
            <person name="Chaudhuri R.R."/>
            <person name="La Ragione R."/>
            <person name="Hildebrand F."/>
            <person name="Pallen M.J."/>
        </authorList>
    </citation>
    <scope>NUCLEOTIDE SEQUENCE</scope>
    <source>
        <strain evidence="7">11687</strain>
    </source>
</reference>
<proteinExistence type="inferred from homology"/>
<dbReference type="EMBL" id="DVMZ01000088">
    <property type="protein sequence ID" value="HIU59115.1"/>
    <property type="molecule type" value="Genomic_DNA"/>
</dbReference>
<dbReference type="GO" id="GO:0005886">
    <property type="term" value="C:plasma membrane"/>
    <property type="evidence" value="ECO:0007669"/>
    <property type="project" value="UniProtKB-SubCell"/>
</dbReference>
<dbReference type="GO" id="GO:0046677">
    <property type="term" value="P:response to antibiotic"/>
    <property type="evidence" value="ECO:0007669"/>
    <property type="project" value="UniProtKB-KW"/>
</dbReference>
<keyword evidence="2" id="KW-1003">Cell membrane</keyword>
<feature type="transmembrane region" description="Helical" evidence="6">
    <location>
        <begin position="325"/>
        <end position="343"/>
    </location>
</feature>
<sequence length="365" mass="41211">MGKRLSKNAKKQLFNGLFLLLLIGITMAILLASNRELNFENIREFLLGCNPWLLAAAFVCMLLFIAFEGFSLHLISRRLGHRCRLYSSMVYSAADVYYSALTPSASGGQPACAYYMVKDGMDTGTATFALVFNLVAYTAAIFVIGATGFLLRPHLFAEFEFWIRFLVAAGLVAQGVLLAFFVACMRCHKGVLKFGNGVISLLVKIRLMKKPEKWRERLSEEVEKYRIGFEEIKKHRALFFEALALNVAQRISQILVNCFVCLAAGVTCFWDVFAMQAFVLIGYNSIPLPGGVGAFEYLYLHIYGLLFEDAFILSAMMVTRTISHYLCILVSGAMTLAYHIHILKRKKEKINYINIQEKSENEERE</sequence>
<comment type="function">
    <text evidence="6">Catalyzes the transfer of a lysyl group from L-lysyl-tRNA(Lys) to membrane-bound phosphatidylglycerol (PG), which produces lysylphosphatidylglycerol (LPG), a major component of the bacterial membrane with a positive net charge. LPG synthesis contributes to bacterial virulence as it is involved in the resistance mechanism against cationic antimicrobial peptides (CAMP) produces by the host's immune system (defensins, cathelicidins) and by the competing microorganisms.</text>
</comment>
<dbReference type="NCBIfam" id="TIGR00374">
    <property type="entry name" value="flippase-like domain"/>
    <property type="match status" value="1"/>
</dbReference>
<evidence type="ECO:0000256" key="2">
    <source>
        <dbReference type="ARBA" id="ARBA00022475"/>
    </source>
</evidence>
<feature type="transmembrane region" description="Helical" evidence="6">
    <location>
        <begin position="254"/>
        <end position="278"/>
    </location>
</feature>
<dbReference type="EC" id="2.3.2.3" evidence="6"/>
<name>A0A9D1MFA2_9FIRM</name>
<keyword evidence="4 6" id="KW-1133">Transmembrane helix</keyword>
<dbReference type="InterPro" id="IPR022791">
    <property type="entry name" value="L-PG_synthase/AglD"/>
</dbReference>
<dbReference type="PANTHER" id="PTHR37693">
    <property type="entry name" value="PHOSPHATIDYLGLYCEROL LYSYLTRANSFERASE"/>
    <property type="match status" value="1"/>
</dbReference>
<keyword evidence="3 6" id="KW-0812">Transmembrane</keyword>
<evidence type="ECO:0000313" key="8">
    <source>
        <dbReference type="Proteomes" id="UP000824081"/>
    </source>
</evidence>
<feature type="transmembrane region" description="Helical" evidence="6">
    <location>
        <begin position="161"/>
        <end position="184"/>
    </location>
</feature>
<comment type="similarity">
    <text evidence="6">Belongs to the LPG synthase family.</text>
</comment>
<gene>
    <name evidence="6" type="primary">mprF</name>
    <name evidence="7" type="ORF">IAC57_03330</name>
</gene>
<evidence type="ECO:0000256" key="4">
    <source>
        <dbReference type="ARBA" id="ARBA00022989"/>
    </source>
</evidence>
<dbReference type="PANTHER" id="PTHR37693:SF1">
    <property type="entry name" value="INTEGRAL MEMBRANE PROTEIN"/>
    <property type="match status" value="1"/>
</dbReference>
<evidence type="ECO:0000313" key="7">
    <source>
        <dbReference type="EMBL" id="HIU59115.1"/>
    </source>
</evidence>
<feature type="transmembrane region" description="Helical" evidence="6">
    <location>
        <begin position="12"/>
        <end position="32"/>
    </location>
</feature>
<comment type="caution">
    <text evidence="7">The sequence shown here is derived from an EMBL/GenBank/DDBJ whole genome shotgun (WGS) entry which is preliminary data.</text>
</comment>
<evidence type="ECO:0000256" key="5">
    <source>
        <dbReference type="ARBA" id="ARBA00023136"/>
    </source>
</evidence>